<gene>
    <name evidence="10" type="ORF">BC643_3622</name>
</gene>
<keyword evidence="4 7" id="KW-1133">Transmembrane helix</keyword>
<dbReference type="GO" id="GO:0005886">
    <property type="term" value="C:plasma membrane"/>
    <property type="evidence" value="ECO:0007669"/>
    <property type="project" value="UniProtKB-SubCell"/>
</dbReference>
<dbReference type="InterPro" id="IPR004477">
    <property type="entry name" value="ComEC_N"/>
</dbReference>
<feature type="transmembrane region" description="Helical" evidence="7">
    <location>
        <begin position="466"/>
        <end position="492"/>
    </location>
</feature>
<comment type="subcellular location">
    <subcellularLocation>
        <location evidence="1">Cell membrane</location>
        <topology evidence="1">Multi-pass membrane protein</topology>
    </subcellularLocation>
</comment>
<evidence type="ECO:0000256" key="4">
    <source>
        <dbReference type="ARBA" id="ARBA00022989"/>
    </source>
</evidence>
<feature type="domain" description="DUF4131" evidence="9">
    <location>
        <begin position="25"/>
        <end position="182"/>
    </location>
</feature>
<feature type="transmembrane region" description="Helical" evidence="7">
    <location>
        <begin position="381"/>
        <end position="401"/>
    </location>
</feature>
<feature type="transmembrane region" description="Helical" evidence="7">
    <location>
        <begin position="350"/>
        <end position="369"/>
    </location>
</feature>
<feature type="transmembrane region" description="Helical" evidence="7">
    <location>
        <begin position="499"/>
        <end position="516"/>
    </location>
</feature>
<feature type="transmembrane region" description="Helical" evidence="7">
    <location>
        <begin position="24"/>
        <end position="44"/>
    </location>
</feature>
<evidence type="ECO:0000259" key="8">
    <source>
        <dbReference type="Pfam" id="PF03772"/>
    </source>
</evidence>
<keyword evidence="3 7" id="KW-0812">Transmembrane</keyword>
<feature type="transmembrane region" description="Helical" evidence="7">
    <location>
        <begin position="279"/>
        <end position="295"/>
    </location>
</feature>
<dbReference type="Pfam" id="PF03772">
    <property type="entry name" value="Competence"/>
    <property type="match status" value="1"/>
</dbReference>
<keyword evidence="5 7" id="KW-0472">Membrane</keyword>
<proteinExistence type="predicted"/>
<dbReference type="AlphaFoldDB" id="A0A419VZ07"/>
<evidence type="ECO:0000256" key="2">
    <source>
        <dbReference type="ARBA" id="ARBA00022475"/>
    </source>
</evidence>
<evidence type="ECO:0000256" key="7">
    <source>
        <dbReference type="SAM" id="Phobius"/>
    </source>
</evidence>
<evidence type="ECO:0000313" key="10">
    <source>
        <dbReference type="EMBL" id="RKD88473.1"/>
    </source>
</evidence>
<feature type="transmembrane region" description="Helical" evidence="7">
    <location>
        <begin position="407"/>
        <end position="430"/>
    </location>
</feature>
<dbReference type="PANTHER" id="PTHR30619:SF1">
    <property type="entry name" value="RECOMBINATION PROTEIN 2"/>
    <property type="match status" value="1"/>
</dbReference>
<accession>A0A419VZ07</accession>
<evidence type="ECO:0000256" key="5">
    <source>
        <dbReference type="ARBA" id="ARBA00023136"/>
    </source>
</evidence>
<name>A0A419VZ07_9BACT</name>
<feature type="transmembrane region" description="Helical" evidence="7">
    <location>
        <begin position="325"/>
        <end position="344"/>
    </location>
</feature>
<feature type="transmembrane region" description="Helical" evidence="7">
    <location>
        <begin position="245"/>
        <end position="267"/>
    </location>
</feature>
<sequence>MFFSNNPFVKILGFWLLGLMLSRFYPLLLIPFALWIIIGLGWYAKLFSRKRYPFDLIASSLLATALVLISSVNYRIQHPPLPTSSSKEICFWATVVEKPAEKENSFQLKLRIEQAENDSLNKQTMMGWLQKSDNAAKLEAGDLLFCQSRISRIENRGNPFEFDYRDYLANQGIYFSCYLKSGKFEKAGKSHFRIRLAAEKFREKLLTILRSNLKKTESFEVISALSLGYRKELTPETRAAFVETGGMHVLAVSGLHVGLIYFFLLKLFSFLKRSHKGKWIRCCLILSILWAYALLTGLSPSVQRATLMFTFLLLAESINRTNSIYNSIAASAFALLLIDSDILFAVGFQLSYAAVLSIVYFYPLINGLVPSKNPIVKKPWQLLCVSLAAQIGTFPLSIYYFNQFPFYFWLSNFVVIPAAFVLLAGTFSLFIATPLPALQHGIAFLLEGTNSAVLIALKFISRLPGAVVSGISITPGQLTAIILAILFIILFINLKQVKFIRYALISLIAFLVIGINEKRQLFNQHRLLVYENKQAVFHFIDGRSNFILTSDTTELSPYVYSNTLTKLQLDEPQIILISDFLQLREKQLFIENDIYQFGLETYILSPENKKPKLTELRNAVENPPPSNSSNKSESEAKTLP</sequence>
<dbReference type="Proteomes" id="UP000283387">
    <property type="component" value="Unassembled WGS sequence"/>
</dbReference>
<evidence type="ECO:0000256" key="6">
    <source>
        <dbReference type="SAM" id="MobiDB-lite"/>
    </source>
</evidence>
<dbReference type="Pfam" id="PF13567">
    <property type="entry name" value="DUF4131"/>
    <property type="match status" value="1"/>
</dbReference>
<reference evidence="10 11" key="1">
    <citation type="submission" date="2018-09" db="EMBL/GenBank/DDBJ databases">
        <title>Genomic Encyclopedia of Archaeal and Bacterial Type Strains, Phase II (KMG-II): from individual species to whole genera.</title>
        <authorList>
            <person name="Goeker M."/>
        </authorList>
    </citation>
    <scope>NUCLEOTIDE SEQUENCE [LARGE SCALE GENOMIC DNA]</scope>
    <source>
        <strain evidence="10 11">DSM 27148</strain>
    </source>
</reference>
<protein>
    <submittedName>
        <fullName evidence="10">Competence protein ComEC</fullName>
    </submittedName>
</protein>
<dbReference type="NCBIfam" id="TIGR00360">
    <property type="entry name" value="ComEC_N-term"/>
    <property type="match status" value="1"/>
</dbReference>
<keyword evidence="11" id="KW-1185">Reference proteome</keyword>
<evidence type="ECO:0000313" key="11">
    <source>
        <dbReference type="Proteomes" id="UP000283387"/>
    </source>
</evidence>
<feature type="transmembrane region" description="Helical" evidence="7">
    <location>
        <begin position="442"/>
        <end position="460"/>
    </location>
</feature>
<dbReference type="OrthoDB" id="9761531at2"/>
<keyword evidence="2" id="KW-1003">Cell membrane</keyword>
<evidence type="ECO:0000256" key="1">
    <source>
        <dbReference type="ARBA" id="ARBA00004651"/>
    </source>
</evidence>
<evidence type="ECO:0000259" key="9">
    <source>
        <dbReference type="Pfam" id="PF13567"/>
    </source>
</evidence>
<dbReference type="InterPro" id="IPR052159">
    <property type="entry name" value="Competence_DNA_uptake"/>
</dbReference>
<dbReference type="EMBL" id="RAPN01000002">
    <property type="protein sequence ID" value="RKD88473.1"/>
    <property type="molecule type" value="Genomic_DNA"/>
</dbReference>
<feature type="domain" description="ComEC/Rec2-related protein" evidence="8">
    <location>
        <begin position="225"/>
        <end position="492"/>
    </location>
</feature>
<organism evidence="10 11">
    <name type="scientific">Mangrovibacterium diazotrophicum</name>
    <dbReference type="NCBI Taxonomy" id="1261403"/>
    <lineage>
        <taxon>Bacteria</taxon>
        <taxon>Pseudomonadati</taxon>
        <taxon>Bacteroidota</taxon>
        <taxon>Bacteroidia</taxon>
        <taxon>Marinilabiliales</taxon>
        <taxon>Prolixibacteraceae</taxon>
        <taxon>Mangrovibacterium</taxon>
    </lineage>
</organism>
<evidence type="ECO:0000256" key="3">
    <source>
        <dbReference type="ARBA" id="ARBA00022692"/>
    </source>
</evidence>
<dbReference type="InterPro" id="IPR025405">
    <property type="entry name" value="DUF4131"/>
</dbReference>
<feature type="transmembrane region" description="Helical" evidence="7">
    <location>
        <begin position="56"/>
        <end position="76"/>
    </location>
</feature>
<feature type="region of interest" description="Disordered" evidence="6">
    <location>
        <begin position="614"/>
        <end position="640"/>
    </location>
</feature>
<comment type="caution">
    <text evidence="10">The sequence shown here is derived from an EMBL/GenBank/DDBJ whole genome shotgun (WGS) entry which is preliminary data.</text>
</comment>
<dbReference type="PANTHER" id="PTHR30619">
    <property type="entry name" value="DNA INTERNALIZATION/COMPETENCE PROTEIN COMEC/REC2"/>
    <property type="match status" value="1"/>
</dbReference>